<dbReference type="InterPro" id="IPR009219">
    <property type="entry name" value="Bactrphtchr_CheY"/>
</dbReference>
<evidence type="ECO:0000256" key="6">
    <source>
        <dbReference type="ARBA" id="ARBA00022777"/>
    </source>
</evidence>
<dbReference type="PANTHER" id="PTHR41523">
    <property type="entry name" value="TWO-COMPONENT SYSTEM SENSOR PROTEIN"/>
    <property type="match status" value="1"/>
</dbReference>
<evidence type="ECO:0000256" key="8">
    <source>
        <dbReference type="ARBA" id="ARBA00023170"/>
    </source>
</evidence>
<evidence type="ECO:0000256" key="2">
    <source>
        <dbReference type="ARBA" id="ARBA00012438"/>
    </source>
</evidence>
<evidence type="ECO:0000256" key="7">
    <source>
        <dbReference type="ARBA" id="ARBA00022840"/>
    </source>
</evidence>
<keyword evidence="6" id="KW-0418">Kinase</keyword>
<accession>A0ABS6IK75</accession>
<comment type="catalytic activity">
    <reaction evidence="1">
        <text>ATP + protein L-histidine = ADP + protein N-phospho-L-histidine.</text>
        <dbReference type="EC" id="2.7.13.3"/>
    </reaction>
</comment>
<dbReference type="InterPro" id="IPR001789">
    <property type="entry name" value="Sig_transdc_resp-reg_receiver"/>
</dbReference>
<dbReference type="EMBL" id="JAHOPB010000001">
    <property type="protein sequence ID" value="MBU8874731.1"/>
    <property type="molecule type" value="Genomic_DNA"/>
</dbReference>
<keyword evidence="4" id="KW-0808">Transferase</keyword>
<gene>
    <name evidence="12" type="ORF">KQ910_13230</name>
</gene>
<evidence type="ECO:0000313" key="12">
    <source>
        <dbReference type="EMBL" id="MBU8874731.1"/>
    </source>
</evidence>
<comment type="caution">
    <text evidence="12">The sequence shown here is derived from an EMBL/GenBank/DDBJ whole genome shotgun (WGS) entry which is preliminary data.</text>
</comment>
<dbReference type="PROSITE" id="PS50110">
    <property type="entry name" value="RESPONSE_REGULATORY"/>
    <property type="match status" value="1"/>
</dbReference>
<keyword evidence="8" id="KW-0675">Receptor</keyword>
<dbReference type="RefSeq" id="WP_216960749.1">
    <property type="nucleotide sequence ID" value="NZ_JAHOPB010000001.1"/>
</dbReference>
<evidence type="ECO:0000256" key="4">
    <source>
        <dbReference type="ARBA" id="ARBA00022679"/>
    </source>
</evidence>
<dbReference type="PROSITE" id="PS50046">
    <property type="entry name" value="PHYTOCHROME_2"/>
    <property type="match status" value="1"/>
</dbReference>
<dbReference type="SMART" id="SM00448">
    <property type="entry name" value="REC"/>
    <property type="match status" value="1"/>
</dbReference>
<reference evidence="12 13" key="1">
    <citation type="submission" date="2021-06" db="EMBL/GenBank/DDBJ databases">
        <authorList>
            <person name="Lee D.H."/>
        </authorList>
    </citation>
    <scope>NUCLEOTIDE SEQUENCE [LARGE SCALE GENOMIC DNA]</scope>
    <source>
        <strain evidence="12 13">MMS21-HV4-11</strain>
    </source>
</reference>
<protein>
    <recommendedName>
        <fullName evidence="2">histidine kinase</fullName>
        <ecNumber evidence="2">2.7.13.3</ecNumber>
    </recommendedName>
</protein>
<keyword evidence="7" id="KW-0067">ATP-binding</keyword>
<dbReference type="SMART" id="SM00911">
    <property type="entry name" value="HWE_HK"/>
    <property type="match status" value="1"/>
</dbReference>
<evidence type="ECO:0000259" key="10">
    <source>
        <dbReference type="PROSITE" id="PS50046"/>
    </source>
</evidence>
<dbReference type="PANTHER" id="PTHR41523:SF7">
    <property type="entry name" value="HISTIDINE KINASE"/>
    <property type="match status" value="1"/>
</dbReference>
<dbReference type="Pfam" id="PF01590">
    <property type="entry name" value="GAF"/>
    <property type="match status" value="1"/>
</dbReference>
<keyword evidence="13" id="KW-1185">Reference proteome</keyword>
<feature type="domain" description="Phytochrome chromophore attachment site" evidence="10">
    <location>
        <begin position="143"/>
        <end position="300"/>
    </location>
</feature>
<dbReference type="PIRSF" id="PIRSF036397">
    <property type="entry name" value="Bactrphtchrm_rec"/>
    <property type="match status" value="1"/>
</dbReference>
<proteinExistence type="predicted"/>
<dbReference type="Pfam" id="PF08446">
    <property type="entry name" value="PAS_2"/>
    <property type="match status" value="1"/>
</dbReference>
<feature type="domain" description="Response regulatory" evidence="11">
    <location>
        <begin position="745"/>
        <end position="856"/>
    </location>
</feature>
<dbReference type="Proteomes" id="UP000727907">
    <property type="component" value="Unassembled WGS sequence"/>
</dbReference>
<sequence>MNEPVQSVDLTNCDREPIHILGAVQSIGFLIALTSDWMVARASANVETWLGKGPEEILGKALSEVFSADSVHDLRNRTIMLRGPDSVERLFSVEVVAGRPPLDLALHLSGGSVVIEGEPSSGEQQDSTSLVRSMIGRLDQCTDLNTFFREGARQVRGLTGFDRVMVYRFAPDGSGEVVGEACKPGIGTFFGLRYPASDIPQQARELYRRNLLRVIADVDAKPVPIVPQMDPSGRPLDLSLSMLRSVSPIHIEYLRNMGVGASMSISIIVEDRLWGLFACHHYSPRCPSFERRSVCELFSQMFSMRLEARERREHVAYERRARDISDQLLGAIASNETLLQDPEWLADILMRAIPADGMGIWIAGSYAFSGVTPPTEEFRRIIRALNGTAAGKVFATDHIGSILDGAGAFASTAAGMLAIPISRSPRDYVVLFRSELVRAVRWGGDPHKPVEYGPNGPRLTPRQSFEEWKELVQGKSQPFSPAELRVAETLRATLIEVVLRLADEATAERQQASARQEMLIAELNHRVRNILGVIRGLIRQSQPANDPLGTPAVRDFVRLVDGRIHALARAHNQITDDHWGPAPMQALIDAETAAIVGDKERLVSEGKPLLLKPQAYSTLALLLHELVTNSTKYGSLSVPDGRTRLGWHLDAKGDLQLEWSESGGPPVTPPKRKGFGTTIIERSIPYDLGGTAEIAYDPAGIRAKFCIPARHVVEPRPGQARPVRFKRSAPDHPQALPGQILKDQTVLLVEDSLIIALDAEDILYRLGAESVVTAATIEAALDAIENARPDLALLDINLGDRNSFPIAHRLNDLGIPLFFATGYGEQAQLPMEHRSRIVVQKPYTLEIVARAVHELIGDPAPADGTGTARSVTTG</sequence>
<dbReference type="Pfam" id="PF07536">
    <property type="entry name" value="HWE_HK"/>
    <property type="match status" value="1"/>
</dbReference>
<dbReference type="InterPro" id="IPR013654">
    <property type="entry name" value="PAS_2"/>
</dbReference>
<evidence type="ECO:0000256" key="1">
    <source>
        <dbReference type="ARBA" id="ARBA00000085"/>
    </source>
</evidence>
<dbReference type="SMART" id="SM00065">
    <property type="entry name" value="GAF"/>
    <property type="match status" value="1"/>
</dbReference>
<keyword evidence="3 9" id="KW-0597">Phosphoprotein</keyword>
<dbReference type="InterPro" id="IPR003018">
    <property type="entry name" value="GAF"/>
</dbReference>
<dbReference type="Pfam" id="PF00360">
    <property type="entry name" value="PHY"/>
    <property type="match status" value="1"/>
</dbReference>
<dbReference type="Pfam" id="PF00072">
    <property type="entry name" value="Response_reg"/>
    <property type="match status" value="1"/>
</dbReference>
<evidence type="ECO:0000259" key="11">
    <source>
        <dbReference type="PROSITE" id="PS50110"/>
    </source>
</evidence>
<evidence type="ECO:0000256" key="3">
    <source>
        <dbReference type="ARBA" id="ARBA00022553"/>
    </source>
</evidence>
<feature type="modified residue" description="4-aspartylphosphate" evidence="9">
    <location>
        <position position="795"/>
    </location>
</feature>
<evidence type="ECO:0000256" key="5">
    <source>
        <dbReference type="ARBA" id="ARBA00022741"/>
    </source>
</evidence>
<organism evidence="12 13">
    <name type="scientific">Reyranella humidisoli</name>
    <dbReference type="NCBI Taxonomy" id="2849149"/>
    <lineage>
        <taxon>Bacteria</taxon>
        <taxon>Pseudomonadati</taxon>
        <taxon>Pseudomonadota</taxon>
        <taxon>Alphaproteobacteria</taxon>
        <taxon>Hyphomicrobiales</taxon>
        <taxon>Reyranellaceae</taxon>
        <taxon>Reyranella</taxon>
    </lineage>
</organism>
<name>A0ABS6IK75_9HYPH</name>
<dbReference type="EC" id="2.7.13.3" evidence="2"/>
<evidence type="ECO:0000256" key="9">
    <source>
        <dbReference type="PROSITE-ProRule" id="PRU00169"/>
    </source>
</evidence>
<dbReference type="InterPro" id="IPR013515">
    <property type="entry name" value="Phytochrome_cen-reg"/>
</dbReference>
<evidence type="ECO:0000313" key="13">
    <source>
        <dbReference type="Proteomes" id="UP000727907"/>
    </source>
</evidence>
<dbReference type="InterPro" id="IPR016132">
    <property type="entry name" value="Phyto_chromo_attachment"/>
</dbReference>
<keyword evidence="5" id="KW-0547">Nucleotide-binding</keyword>
<dbReference type="InterPro" id="IPR011102">
    <property type="entry name" value="Sig_transdc_His_kinase_HWE"/>
</dbReference>